<reference evidence="8" key="1">
    <citation type="submission" date="2022-01" db="EMBL/GenBank/DDBJ databases">
        <authorList>
            <person name="King R."/>
        </authorList>
    </citation>
    <scope>NUCLEOTIDE SEQUENCE</scope>
</reference>
<evidence type="ECO:0000256" key="2">
    <source>
        <dbReference type="ARBA" id="ARBA00022771"/>
    </source>
</evidence>
<dbReference type="OrthoDB" id="5988927at2759"/>
<protein>
    <recommendedName>
        <fullName evidence="7">THAP-type domain-containing protein</fullName>
    </recommendedName>
</protein>
<dbReference type="Proteomes" id="UP001153636">
    <property type="component" value="Chromosome 2"/>
</dbReference>
<organism evidence="8 9">
    <name type="scientific">Psylliodes chrysocephalus</name>
    <dbReference type="NCBI Taxonomy" id="3402493"/>
    <lineage>
        <taxon>Eukaryota</taxon>
        <taxon>Metazoa</taxon>
        <taxon>Ecdysozoa</taxon>
        <taxon>Arthropoda</taxon>
        <taxon>Hexapoda</taxon>
        <taxon>Insecta</taxon>
        <taxon>Pterygota</taxon>
        <taxon>Neoptera</taxon>
        <taxon>Endopterygota</taxon>
        <taxon>Coleoptera</taxon>
        <taxon>Polyphaga</taxon>
        <taxon>Cucujiformia</taxon>
        <taxon>Chrysomeloidea</taxon>
        <taxon>Chrysomelidae</taxon>
        <taxon>Galerucinae</taxon>
        <taxon>Alticini</taxon>
        <taxon>Psylliodes</taxon>
    </lineage>
</organism>
<feature type="region of interest" description="Disordered" evidence="6">
    <location>
        <begin position="185"/>
        <end position="210"/>
    </location>
</feature>
<evidence type="ECO:0000256" key="4">
    <source>
        <dbReference type="ARBA" id="ARBA00023125"/>
    </source>
</evidence>
<dbReference type="SMART" id="SM00980">
    <property type="entry name" value="THAP"/>
    <property type="match status" value="1"/>
</dbReference>
<keyword evidence="1" id="KW-0479">Metal-binding</keyword>
<evidence type="ECO:0000256" key="6">
    <source>
        <dbReference type="SAM" id="MobiDB-lite"/>
    </source>
</evidence>
<evidence type="ECO:0000313" key="9">
    <source>
        <dbReference type="Proteomes" id="UP001153636"/>
    </source>
</evidence>
<dbReference type="AlphaFoldDB" id="A0A9P0CYQ0"/>
<dbReference type="PANTHER" id="PTHR46927:SF3">
    <property type="entry name" value="THAP-TYPE DOMAIN-CONTAINING PROTEIN"/>
    <property type="match status" value="1"/>
</dbReference>
<dbReference type="InterPro" id="IPR038441">
    <property type="entry name" value="THAP_Znf_sf"/>
</dbReference>
<keyword evidence="2 5" id="KW-0863">Zinc-finger</keyword>
<dbReference type="GO" id="GO:0003677">
    <property type="term" value="F:DNA binding"/>
    <property type="evidence" value="ECO:0007669"/>
    <property type="project" value="UniProtKB-UniRule"/>
</dbReference>
<accession>A0A9P0CYQ0</accession>
<evidence type="ECO:0000256" key="3">
    <source>
        <dbReference type="ARBA" id="ARBA00022833"/>
    </source>
</evidence>
<gene>
    <name evidence="8" type="ORF">PSYICH_LOCUS7071</name>
</gene>
<dbReference type="PROSITE" id="PS50950">
    <property type="entry name" value="ZF_THAP"/>
    <property type="match status" value="1"/>
</dbReference>
<dbReference type="Gene3D" id="6.20.210.20">
    <property type="entry name" value="THAP domain"/>
    <property type="match status" value="1"/>
</dbReference>
<evidence type="ECO:0000313" key="8">
    <source>
        <dbReference type="EMBL" id="CAH1106676.1"/>
    </source>
</evidence>
<dbReference type="InterPro" id="IPR006612">
    <property type="entry name" value="THAP_Znf"/>
</dbReference>
<dbReference type="SUPFAM" id="SSF57716">
    <property type="entry name" value="Glucocorticoid receptor-like (DNA-binding domain)"/>
    <property type="match status" value="1"/>
</dbReference>
<evidence type="ECO:0000256" key="5">
    <source>
        <dbReference type="PROSITE-ProRule" id="PRU00309"/>
    </source>
</evidence>
<dbReference type="PANTHER" id="PTHR46927">
    <property type="entry name" value="AGAP005574-PA"/>
    <property type="match status" value="1"/>
</dbReference>
<evidence type="ECO:0000256" key="1">
    <source>
        <dbReference type="ARBA" id="ARBA00022723"/>
    </source>
</evidence>
<feature type="domain" description="THAP-type" evidence="7">
    <location>
        <begin position="1"/>
        <end position="82"/>
    </location>
</feature>
<keyword evidence="9" id="KW-1185">Reference proteome</keyword>
<keyword evidence="4 5" id="KW-0238">DNA-binding</keyword>
<name>A0A9P0CYQ0_9CUCU</name>
<dbReference type="InterPro" id="IPR052224">
    <property type="entry name" value="THAP_domain_protein"/>
</dbReference>
<dbReference type="SMART" id="SM00692">
    <property type="entry name" value="DM3"/>
    <property type="match status" value="1"/>
</dbReference>
<evidence type="ECO:0000259" key="7">
    <source>
        <dbReference type="PROSITE" id="PS50950"/>
    </source>
</evidence>
<dbReference type="EMBL" id="OV651814">
    <property type="protein sequence ID" value="CAH1106676.1"/>
    <property type="molecule type" value="Genomic_DNA"/>
</dbReference>
<proteinExistence type="predicted"/>
<dbReference type="Pfam" id="PF05485">
    <property type="entry name" value="THAP"/>
    <property type="match status" value="1"/>
</dbReference>
<sequence>MVIYCVAIGCKNEQDKRKISFHGFPFKRPEVLNLWIKAVRRENWTPYKTSKLCGEHFHPFDYIIKQGCTTKLLKPDAVPSVFSYPAHLLPKIATPRRKIKKLAESVDVHNNYVINDSATSMDIIDLSSTSASSSQVRKMINRETQTDSNKMNILLQRKVKTLKQKVKRRDVKITNMKDVINEISKSGHSNENLDELNEELTFHPKGKLTR</sequence>
<keyword evidence="3" id="KW-0862">Zinc</keyword>
<dbReference type="GO" id="GO:0008270">
    <property type="term" value="F:zinc ion binding"/>
    <property type="evidence" value="ECO:0007669"/>
    <property type="project" value="UniProtKB-KW"/>
</dbReference>